<gene>
    <name evidence="1" type="primary">SPATA31G1</name>
</gene>
<dbReference type="OMA" id="WHWSREL"/>
<accession>F5H4E3</accession>
<feature type="non-terminal residue" evidence="1">
    <location>
        <position position="14"/>
    </location>
</feature>
<keyword evidence="2" id="KW-1185">Reference proteome</keyword>
<dbReference type="Antibodypedia" id="50361">
    <property type="antibodies" value="58 antibodies from 3 providers"/>
</dbReference>
<dbReference type="GeneTree" id="ENSGT00390000000748"/>
<dbReference type="OrthoDB" id="9451032at2759"/>
<evidence type="ECO:0000313" key="1">
    <source>
        <dbReference type="Ensembl" id="ENSP00000444996.1"/>
    </source>
</evidence>
<dbReference type="EMBL" id="AL353795">
    <property type="status" value="NOT_ANNOTATED_CDS"/>
    <property type="molecule type" value="Genomic_DNA"/>
</dbReference>
<organism evidence="1 2">
    <name type="scientific">Homo sapiens</name>
    <name type="common">Human</name>
    <dbReference type="NCBI Taxonomy" id="9606"/>
    <lineage>
        <taxon>Eukaryota</taxon>
        <taxon>Metazoa</taxon>
        <taxon>Chordata</taxon>
        <taxon>Craniata</taxon>
        <taxon>Vertebrata</taxon>
        <taxon>Euteleostomi</taxon>
        <taxon>Mammalia</taxon>
        <taxon>Eutheria</taxon>
        <taxon>Euarchontoglires</taxon>
        <taxon>Primates</taxon>
        <taxon>Haplorrhini</taxon>
        <taxon>Catarrhini</taxon>
        <taxon>Hominidae</taxon>
        <taxon>Homo</taxon>
    </lineage>
</organism>
<sequence>MVQGKELPLLHRVA</sequence>
<dbReference type="ExpressionAtlas" id="F5H4E3">
    <property type="expression patterns" value="baseline and differential"/>
</dbReference>
<dbReference type="Proteomes" id="UP000005640">
    <property type="component" value="Chromosome 9"/>
</dbReference>
<dbReference type="UCSC" id="uc064svl.1">
    <property type="organism name" value="human"/>
</dbReference>
<dbReference type="Ensembl" id="ENST00000537671.1">
    <property type="protein sequence ID" value="ENSP00000444996.1"/>
    <property type="gene ID" value="ENSG00000174038.13"/>
</dbReference>
<reference evidence="1 2" key="1">
    <citation type="journal article" date="2001" name="Nature">
        <title>Initial sequencing and analysis of the human genome.</title>
        <authorList>
            <consortium name="International Human Genome Sequencing Consortium"/>
            <person name="Lander E.S."/>
            <person name="Linton L.M."/>
            <person name="Birren B."/>
            <person name="Nusbaum C."/>
            <person name="Zody M.C."/>
            <person name="Baldwin J."/>
            <person name="Devon K."/>
            <person name="Dewar K."/>
            <person name="Doyle M."/>
            <person name="FitzHugh W."/>
            <person name="Funke R."/>
            <person name="Gage D."/>
            <person name="Harris K."/>
            <person name="Heaford A."/>
            <person name="Howland J."/>
            <person name="Kann L."/>
            <person name="Lehoczky J."/>
            <person name="LeVine R."/>
            <person name="McEwan P."/>
            <person name="McKernan K."/>
            <person name="Meldrim J."/>
            <person name="Mesirov J.P."/>
            <person name="Miranda C."/>
            <person name="Morris W."/>
            <person name="Naylor J."/>
            <person name="Raymond C."/>
            <person name="Rosetti M."/>
            <person name="Santos R."/>
            <person name="Sheridan A."/>
            <person name="Sougnez C."/>
            <person name="Stange-Thomann N."/>
            <person name="Stojanovic N."/>
            <person name="Subramanian A."/>
            <person name="Wyman D."/>
            <person name="Rogers J."/>
            <person name="Sulston J."/>
            <person name="Ainscough R."/>
            <person name="Beck S."/>
            <person name="Bentley D."/>
            <person name="Burton J."/>
            <person name="Clee C."/>
            <person name="Carter N."/>
            <person name="Coulson A."/>
            <person name="Deadman R."/>
            <person name="Deloukas P."/>
            <person name="Dunham A."/>
            <person name="Dunham I."/>
            <person name="Durbin R."/>
            <person name="French L."/>
            <person name="Grafham D."/>
            <person name="Gregory S."/>
            <person name="Hubbard T."/>
            <person name="Humphray S."/>
            <person name="Hunt A."/>
            <person name="Jones M."/>
            <person name="Lloyd C."/>
            <person name="McMurray A."/>
            <person name="Matthews L."/>
            <person name="Mercer S."/>
            <person name="Milne S."/>
            <person name="Mullikin J.C."/>
            <person name="Mungall A."/>
            <person name="Plumb R."/>
            <person name="Ross M."/>
            <person name="Shownkeen R."/>
            <person name="Sims S."/>
            <person name="Waterston R.H."/>
            <person name="Wilson R.K."/>
            <person name="Hillier L.W."/>
            <person name="McPherson J.D."/>
            <person name="Marra M.A."/>
            <person name="Mardis E.R."/>
            <person name="Fulton L.A."/>
            <person name="Chinwalla A.T."/>
            <person name="Pepin K.H."/>
            <person name="Gish W.R."/>
            <person name="Chissoe S.L."/>
            <person name="Wendl M.C."/>
            <person name="Delehaunty K.D."/>
            <person name="Miner T.L."/>
            <person name="Delehaunty A."/>
            <person name="Kramer J.B."/>
            <person name="Cook L.L."/>
            <person name="Fulton R.S."/>
            <person name="Johnson D.L."/>
            <person name="Minx P.J."/>
            <person name="Clifton S.W."/>
            <person name="Hawkins T."/>
            <person name="Branscomb E."/>
            <person name="Predki P."/>
            <person name="Richardson P."/>
            <person name="Wenning S."/>
            <person name="Slezak T."/>
            <person name="Doggett N."/>
            <person name="Cheng J.F."/>
            <person name="Olsen A."/>
            <person name="Lucas S."/>
            <person name="Elkin C."/>
            <person name="Uberbacher E."/>
            <person name="Frazier M."/>
            <person name="Gibbs R.A."/>
            <person name="Muzny D.M."/>
            <person name="Scherer S.E."/>
            <person name="Bouck J.B."/>
            <person name="Sodergren E.J."/>
            <person name="Worley K.C."/>
            <person name="Rives C.M."/>
            <person name="Gorrell J.H."/>
            <person name="Metzker M.L."/>
            <person name="Naylor S.L."/>
            <person name="Kucherlapati R.S."/>
            <person name="Nelson D.L."/>
            <person name="Weinstock G.M."/>
            <person name="Sakaki Y."/>
            <person name="Fujiyama A."/>
            <person name="Hattori M."/>
            <person name="Yada T."/>
            <person name="Toyoda A."/>
            <person name="Itoh T."/>
            <person name="Kawagoe C."/>
            <person name="Watanabe H."/>
            <person name="Totoki Y."/>
            <person name="Taylor T."/>
            <person name="Weissenbach J."/>
            <person name="Heilig R."/>
            <person name="Saurin W."/>
            <person name="Artiguenave F."/>
            <person name="Brottier P."/>
            <person name="Bruls T."/>
            <person name="Pelletier E."/>
            <person name="Robert C."/>
            <person name="Wincker P."/>
            <person name="Smith D.R."/>
            <person name="Doucette-Stamm L."/>
            <person name="Rubenfield M."/>
            <person name="Weinstock K."/>
            <person name="Lee H.M."/>
            <person name="Dubois J."/>
            <person name="Rosenthal A."/>
            <person name="Platzer M."/>
            <person name="Nyakatura G."/>
            <person name="Taudien S."/>
            <person name="Rump A."/>
            <person name="Yang H."/>
            <person name="Yu J."/>
            <person name="Wang J."/>
            <person name="Huang G."/>
            <person name="Gu J."/>
            <person name="Hood L."/>
            <person name="Rowen L."/>
            <person name="Madan A."/>
            <person name="Qin S."/>
            <person name="Davis R.W."/>
            <person name="Federspiel N.A."/>
            <person name="Abola A.P."/>
            <person name="Proctor M.J."/>
            <person name="Myers R.M."/>
            <person name="Schmutz J."/>
            <person name="Dickson M."/>
            <person name="Grimwood J."/>
            <person name="Cox D.R."/>
            <person name="Olson M.V."/>
            <person name="Kaul R."/>
            <person name="Raymond C."/>
            <person name="Shimizu N."/>
            <person name="Kawasaki K."/>
            <person name="Minoshima S."/>
            <person name="Evans G.A."/>
            <person name="Athanasiou M."/>
            <person name="Schultz R."/>
            <person name="Roe B.A."/>
            <person name="Chen F."/>
            <person name="Pan H."/>
            <person name="Ramser J."/>
            <person name="Lehrach H."/>
            <person name="Reinhardt R."/>
            <person name="McCombie W.R."/>
            <person name="de la Bastide M."/>
            <person name="Dedhia N."/>
            <person name="Blocker H."/>
            <person name="Hornischer K."/>
            <person name="Nordsiek G."/>
            <person name="Agarwala R."/>
            <person name="Aravind L."/>
            <person name="Bailey J.A."/>
            <person name="Bateman A."/>
            <person name="Batzoglou S."/>
            <person name="Birney E."/>
            <person name="Bork P."/>
            <person name="Brown D.G."/>
            <person name="Burge C.B."/>
            <person name="Cerutti L."/>
            <person name="Chen H.C."/>
            <person name="Church D."/>
            <person name="Clamp M."/>
            <person name="Copley R.R."/>
            <person name="Doerks T."/>
            <person name="Eddy S.R."/>
            <person name="Eichler E.E."/>
            <person name="Furey T.S."/>
            <person name="Galagan J."/>
            <person name="Gilbert J.G."/>
            <person name="Harmon C."/>
            <person name="Hayashizaki Y."/>
            <person name="Haussler D."/>
            <person name="Hermjakob H."/>
            <person name="Hokamp K."/>
            <person name="Jang W."/>
            <person name="Johnson L.S."/>
            <person name="Jones T.A."/>
            <person name="Kasif S."/>
            <person name="Kaspryzk A."/>
            <person name="Kennedy S."/>
            <person name="Kent W.J."/>
            <person name="Kitts P."/>
            <person name="Koonin E.V."/>
            <person name="Korf I."/>
            <person name="Kulp D."/>
            <person name="Lancet D."/>
            <person name="Lowe T.M."/>
            <person name="McLysaght A."/>
            <person name="Mikkelsen T."/>
            <person name="Moran J.V."/>
            <person name="Mulder N."/>
            <person name="Pollara V.J."/>
            <person name="Ponting C.P."/>
            <person name="Schuler G."/>
            <person name="Schultz J."/>
            <person name="Slater G."/>
            <person name="Smit A.F."/>
            <person name="Stupka E."/>
            <person name="Szustakowski J."/>
            <person name="Thierry-Mieg D."/>
            <person name="Thierry-Mieg J."/>
            <person name="Wagner L."/>
            <person name="Wallis J."/>
            <person name="Wheeler R."/>
            <person name="Williams A."/>
            <person name="Wolf Y.I."/>
            <person name="Wolfe K.H."/>
            <person name="Yang S.P."/>
            <person name="Yeh R.F."/>
            <person name="Collins F."/>
            <person name="Guyer M.S."/>
            <person name="Peterson J."/>
            <person name="Felsenfeld A."/>
            <person name="Wetterstrand K.A."/>
            <person name="Patrinos A."/>
            <person name="Morgan M.J."/>
            <person name="de Jong P."/>
            <person name="Catanese J.J."/>
            <person name="Osoegawa K."/>
            <person name="Shizuya H."/>
            <person name="Choi S."/>
            <person name="Chen Y.J."/>
        </authorList>
    </citation>
    <scope>NUCLEOTIDE SEQUENCE [LARGE SCALE GENOMIC DNA]</scope>
</reference>
<reference evidence="1 2" key="3">
    <citation type="journal article" date="2004" name="Nature">
        <title>Finishing the euchromatic sequence of the human genome.</title>
        <authorList>
            <consortium name="International Human Genome Sequencing Consortium"/>
        </authorList>
    </citation>
    <scope>NUCLEOTIDE SEQUENCE [LARGE SCALE GENOMIC DNA]</scope>
</reference>
<reference evidence="1" key="4">
    <citation type="submission" date="2025-08" db="UniProtKB">
        <authorList>
            <consortium name="Ensembl"/>
        </authorList>
    </citation>
    <scope>IDENTIFICATION</scope>
</reference>
<dbReference type="HOGENOM" id="CLU_3435756_0_0_1"/>
<dbReference type="OpenTargets" id="ENSG00000174038"/>
<dbReference type="HGNC" id="HGNC:31418">
    <property type="gene designation" value="SPATA31G1"/>
</dbReference>
<reference evidence="1 2" key="2">
    <citation type="journal article" date="2004" name="Nature">
        <title>DNA sequence and analysis of human chromosome 9.</title>
        <authorList>
            <person name="Humphray S.J."/>
            <person name="Oliver K."/>
            <person name="Hunt A.R."/>
            <person name="Plumb R.W."/>
            <person name="Loveland J.E."/>
            <person name="Howe K.L."/>
            <person name="Andrews T.D."/>
            <person name="Searle S."/>
            <person name="Hunt S.E."/>
            <person name="Scott C.E."/>
            <person name="Jones M.C."/>
            <person name="Ainscough R."/>
            <person name="Almeida J.P."/>
            <person name="Ambrose K.D."/>
            <person name="Ashwell R.I."/>
            <person name="Babbage A.K."/>
            <person name="Babbage S."/>
            <person name="Bagguley C.L."/>
            <person name="Bailey J."/>
            <person name="Banerjee R."/>
            <person name="Barker D.J."/>
            <person name="Barlow K.F."/>
            <person name="Bates K."/>
            <person name="Beasley H."/>
            <person name="Beasley O."/>
            <person name="Bird C.P."/>
            <person name="Bray-Allen S."/>
            <person name="Brown A.J."/>
            <person name="Brown J.Y."/>
            <person name="Burford D."/>
            <person name="Burrill W."/>
            <person name="Burton J."/>
            <person name="Carder C."/>
            <person name="Carter N.P."/>
            <person name="Chapman J.C."/>
            <person name="Chen Y."/>
            <person name="Clarke G."/>
            <person name="Clark S.Y."/>
            <person name="Clee C.M."/>
            <person name="Clegg S."/>
            <person name="Collier R.E."/>
            <person name="Corby N."/>
            <person name="Crosier M."/>
            <person name="Cummings A.T."/>
            <person name="Davies J."/>
            <person name="Dhami P."/>
            <person name="Dunn M."/>
            <person name="Dutta I."/>
            <person name="Dyer L.W."/>
            <person name="Earthrowl M.E."/>
            <person name="Faulkner L."/>
            <person name="Fleming C.J."/>
            <person name="Frankish A."/>
            <person name="Frankland J.A."/>
            <person name="French L."/>
            <person name="Fricker D.G."/>
            <person name="Garner P."/>
            <person name="Garnett J."/>
            <person name="Ghori J."/>
            <person name="Gilbert J.G."/>
            <person name="Glison C."/>
            <person name="Grafham D.V."/>
            <person name="Gribble S."/>
            <person name="Griffiths C."/>
            <person name="Griffiths-Jones S."/>
            <person name="Grocock R."/>
            <person name="Guy J."/>
            <person name="Hall R.E."/>
            <person name="Hammond S."/>
            <person name="Harley J.L."/>
            <person name="Harrison E.S."/>
            <person name="Hart E.A."/>
            <person name="Heath P.D."/>
            <person name="Henderson C.D."/>
            <person name="Hopkins B.L."/>
            <person name="Howard P.J."/>
            <person name="Howden P.J."/>
            <person name="Huckle E."/>
            <person name="Johnson C."/>
            <person name="Johnson D."/>
            <person name="Joy A.A."/>
            <person name="Kay M."/>
            <person name="Keenan S."/>
            <person name="Kershaw J.K."/>
            <person name="Kimberley A.M."/>
            <person name="King A."/>
            <person name="Knights A."/>
            <person name="Laird G.K."/>
            <person name="Langford C."/>
            <person name="Lawlor S."/>
            <person name="Leongamornlert D.A."/>
            <person name="Leversha M."/>
            <person name="Lloyd C."/>
            <person name="Lloyd D.M."/>
            <person name="Lovell J."/>
            <person name="Martin S."/>
            <person name="Mashreghi-Mohammadi M."/>
            <person name="Matthews L."/>
            <person name="McLaren S."/>
            <person name="McLay K.E."/>
            <person name="McMurray A."/>
            <person name="Milne S."/>
            <person name="Nickerson T."/>
            <person name="Nisbett J."/>
            <person name="Nordsiek G."/>
            <person name="Pearce A.V."/>
            <person name="Peck A.I."/>
            <person name="Porter K.M."/>
            <person name="Pandian R."/>
            <person name="Pelan S."/>
            <person name="Phillimore B."/>
            <person name="Povey S."/>
            <person name="Ramsey Y."/>
            <person name="Rand V."/>
            <person name="Scharfe M."/>
            <person name="Sehra H.K."/>
            <person name="Shownkeen R."/>
            <person name="Sims S.K."/>
            <person name="Skuce C.D."/>
            <person name="Smith M."/>
            <person name="Steward C.A."/>
            <person name="Swarbreck D."/>
            <person name="Sycamore N."/>
            <person name="Tester J."/>
            <person name="Thorpe A."/>
            <person name="Tracey A."/>
            <person name="Tromans A."/>
            <person name="Thomas D.W."/>
            <person name="Wall M."/>
            <person name="Wallis J.M."/>
            <person name="West A.P."/>
            <person name="Whitehead S.L."/>
            <person name="Willey D.L."/>
            <person name="Williams S.A."/>
            <person name="Wilming L."/>
            <person name="Wray P.W."/>
            <person name="Young L."/>
            <person name="Ashurst J.L."/>
            <person name="Coulson A."/>
            <person name="Blocker H."/>
            <person name="Durbin R."/>
            <person name="Sulston J.E."/>
            <person name="Hubbard T."/>
            <person name="Jackson M.J."/>
            <person name="Bentley D.R."/>
            <person name="Beck S."/>
            <person name="Rogers J."/>
            <person name="Dunham I."/>
        </authorList>
    </citation>
    <scope>NUCLEOTIDE SEQUENCE [LARGE SCALE GENOMIC DNA]</scope>
</reference>
<name>F5H4E3_HUMAN</name>
<proteinExistence type="predicted"/>
<protein>
    <submittedName>
        <fullName evidence="1">SPATA31 subfamily G member 1</fullName>
    </submittedName>
</protein>
<evidence type="ECO:0000313" key="2">
    <source>
        <dbReference type="Proteomes" id="UP000005640"/>
    </source>
</evidence>
<reference evidence="1" key="5">
    <citation type="submission" date="2025-09" db="UniProtKB">
        <authorList>
            <consortium name="Ensembl"/>
        </authorList>
    </citation>
    <scope>IDENTIFICATION</scope>
</reference>
<dbReference type="VEuPathDB" id="HostDB:ENSG00000174038"/>
<dbReference type="Bgee" id="ENSG00000174038">
    <property type="expression patterns" value="Expressed in left testis and 143 other cell types or tissues"/>
</dbReference>